<evidence type="ECO:0000313" key="3">
    <source>
        <dbReference type="EMBL" id="QDS69560.1"/>
    </source>
</evidence>
<evidence type="ECO:0000256" key="1">
    <source>
        <dbReference type="SAM" id="MobiDB-lite"/>
    </source>
</evidence>
<accession>A0A517L1Q6</accession>
<evidence type="ECO:0000313" key="4">
    <source>
        <dbReference type="Proteomes" id="UP000316270"/>
    </source>
</evidence>
<dbReference type="Proteomes" id="UP000316270">
    <property type="component" value="Chromosome 3"/>
</dbReference>
<evidence type="ECO:0000256" key="2">
    <source>
        <dbReference type="SAM" id="SignalP"/>
    </source>
</evidence>
<feature type="chain" id="PRO_5021815712" evidence="2">
    <location>
        <begin position="19"/>
        <end position="475"/>
    </location>
</feature>
<feature type="compositionally biased region" description="Gly residues" evidence="1">
    <location>
        <begin position="409"/>
        <end position="421"/>
    </location>
</feature>
<organism evidence="3 4">
    <name type="scientific">Venturia effusa</name>
    <dbReference type="NCBI Taxonomy" id="50376"/>
    <lineage>
        <taxon>Eukaryota</taxon>
        <taxon>Fungi</taxon>
        <taxon>Dikarya</taxon>
        <taxon>Ascomycota</taxon>
        <taxon>Pezizomycotina</taxon>
        <taxon>Dothideomycetes</taxon>
        <taxon>Pleosporomycetidae</taxon>
        <taxon>Venturiales</taxon>
        <taxon>Venturiaceae</taxon>
        <taxon>Venturia</taxon>
    </lineage>
</organism>
<gene>
    <name evidence="3" type="ORF">FKW77_007927</name>
</gene>
<protein>
    <submittedName>
        <fullName evidence="3">Uncharacterized protein</fullName>
    </submittedName>
</protein>
<proteinExistence type="predicted"/>
<feature type="region of interest" description="Disordered" evidence="1">
    <location>
        <begin position="409"/>
        <end position="475"/>
    </location>
</feature>
<dbReference type="AlphaFoldDB" id="A0A517L1Q6"/>
<sequence>MKSATVLSVLLAGATVQAATVPPNIPDKKVPWADVQKRQAIATLTTLMGKGGKVADPAGAAPRKQVIASPSKVAGVKRIKMRHGPYSVPNMNRTSIMGEAGALWNYPDTAIQKPCTECTIVAQRAGLEYPDGKNANIDTGMWLHHMVHLAIGPGRQDATCYGRRSLPHIDVNASPANSERYFSSGNERTFLNPDRAGAEGTKWGYHLRTTDRMAFIVDLMNMNMEDKVVYLTMTYDIIDGPLPAGWQDIKPVWFDANQCGTSEVHPPKQSGQFTITSGSWTPNFEGEVLGVGGHLHDGGYTVQVQVNNALNCDSTAKYAETPEFQFKPAMKMGAGMGMATDHVSSMRTCFFDDMKVRKLDPSQKWRIQAHYDYDKYAGNKDTAGKQEGIMAIAIMYVAVKPGTMLGGGAAPAAAGGQGGQTGQTPNRSPVKGVAKGTPKTGSSTTSSAPPMAGMPGMEGHKRKYLENGDGEAYWE</sequence>
<feature type="signal peptide" evidence="2">
    <location>
        <begin position="1"/>
        <end position="18"/>
    </location>
</feature>
<reference evidence="3 4" key="1">
    <citation type="submission" date="2019-07" db="EMBL/GenBank/DDBJ databases">
        <title>Finished genome of Venturia effusa.</title>
        <authorList>
            <person name="Young C.A."/>
            <person name="Cox M.P."/>
            <person name="Ganley A.R.D."/>
            <person name="David W.J."/>
        </authorList>
    </citation>
    <scope>NUCLEOTIDE SEQUENCE [LARGE SCALE GENOMIC DNA]</scope>
    <source>
        <strain evidence="4">albino</strain>
    </source>
</reference>
<feature type="compositionally biased region" description="Low complexity" evidence="1">
    <location>
        <begin position="434"/>
        <end position="449"/>
    </location>
</feature>
<keyword evidence="2" id="KW-0732">Signal</keyword>
<keyword evidence="4" id="KW-1185">Reference proteome</keyword>
<dbReference type="EMBL" id="CP042187">
    <property type="protein sequence ID" value="QDS69560.1"/>
    <property type="molecule type" value="Genomic_DNA"/>
</dbReference>
<dbReference type="OrthoDB" id="3917415at2759"/>
<name>A0A517L1Q6_9PEZI</name>